<feature type="compositionally biased region" description="Low complexity" evidence="1">
    <location>
        <begin position="115"/>
        <end position="156"/>
    </location>
</feature>
<sequence>MRTTRDFRRSGAALAVAALPLTLATATTVAAASGISVSTSGSKVTVTTSACRSVDGGFGSASLLSSGQSNFSQGRQMSLSGTSAGQSAVWSNVGAGTYTVIVLCQDGRTAGTRAVVVPSPSAPSASAAPSATSPSAPSAASPASSAPLASSAPTVPHSAAPTRGVLGGLGGAATDHSTATTVVGGVLVTTGVVATAWFLRRRSEPHRR</sequence>
<protein>
    <recommendedName>
        <fullName evidence="6">Secreted protein</fullName>
    </recommendedName>
</protein>
<gene>
    <name evidence="4" type="ORF">ACFQ5X_19715</name>
</gene>
<dbReference type="Proteomes" id="UP001597058">
    <property type="component" value="Unassembled WGS sequence"/>
</dbReference>
<feature type="signal peptide" evidence="3">
    <location>
        <begin position="1"/>
        <end position="31"/>
    </location>
</feature>
<evidence type="ECO:0000256" key="2">
    <source>
        <dbReference type="SAM" id="Phobius"/>
    </source>
</evidence>
<dbReference type="RefSeq" id="WP_381232476.1">
    <property type="nucleotide sequence ID" value="NZ_JBHSKH010000001.1"/>
</dbReference>
<evidence type="ECO:0000256" key="1">
    <source>
        <dbReference type="SAM" id="MobiDB-lite"/>
    </source>
</evidence>
<feature type="transmembrane region" description="Helical" evidence="2">
    <location>
        <begin position="182"/>
        <end position="199"/>
    </location>
</feature>
<feature type="chain" id="PRO_5047462496" description="Secreted protein" evidence="3">
    <location>
        <begin position="32"/>
        <end position="208"/>
    </location>
</feature>
<evidence type="ECO:0000313" key="4">
    <source>
        <dbReference type="EMBL" id="MFD1308072.1"/>
    </source>
</evidence>
<proteinExistence type="predicted"/>
<evidence type="ECO:0008006" key="6">
    <source>
        <dbReference type="Google" id="ProtNLM"/>
    </source>
</evidence>
<keyword evidence="3" id="KW-0732">Signal</keyword>
<keyword evidence="2" id="KW-1133">Transmembrane helix</keyword>
<name>A0ABW3XEQ7_9ACTN</name>
<accession>A0ABW3XEQ7</accession>
<dbReference type="EMBL" id="JBHTMM010000023">
    <property type="protein sequence ID" value="MFD1308072.1"/>
    <property type="molecule type" value="Genomic_DNA"/>
</dbReference>
<organism evidence="4 5">
    <name type="scientific">Streptomyces kaempferi</name>
    <dbReference type="NCBI Taxonomy" id="333725"/>
    <lineage>
        <taxon>Bacteria</taxon>
        <taxon>Bacillati</taxon>
        <taxon>Actinomycetota</taxon>
        <taxon>Actinomycetes</taxon>
        <taxon>Kitasatosporales</taxon>
        <taxon>Streptomycetaceae</taxon>
        <taxon>Streptomyces</taxon>
    </lineage>
</organism>
<evidence type="ECO:0000256" key="3">
    <source>
        <dbReference type="SAM" id="SignalP"/>
    </source>
</evidence>
<keyword evidence="2" id="KW-0472">Membrane</keyword>
<comment type="caution">
    <text evidence="4">The sequence shown here is derived from an EMBL/GenBank/DDBJ whole genome shotgun (WGS) entry which is preliminary data.</text>
</comment>
<keyword evidence="2" id="KW-0812">Transmembrane</keyword>
<feature type="region of interest" description="Disordered" evidence="1">
    <location>
        <begin position="115"/>
        <end position="163"/>
    </location>
</feature>
<evidence type="ECO:0000313" key="5">
    <source>
        <dbReference type="Proteomes" id="UP001597058"/>
    </source>
</evidence>
<keyword evidence="5" id="KW-1185">Reference proteome</keyword>
<reference evidence="5" key="1">
    <citation type="journal article" date="2019" name="Int. J. Syst. Evol. Microbiol.">
        <title>The Global Catalogue of Microorganisms (GCM) 10K type strain sequencing project: providing services to taxonomists for standard genome sequencing and annotation.</title>
        <authorList>
            <consortium name="The Broad Institute Genomics Platform"/>
            <consortium name="The Broad Institute Genome Sequencing Center for Infectious Disease"/>
            <person name="Wu L."/>
            <person name="Ma J."/>
        </authorList>
    </citation>
    <scope>NUCLEOTIDE SEQUENCE [LARGE SCALE GENOMIC DNA]</scope>
    <source>
        <strain evidence="5">CGMCC 4.7020</strain>
    </source>
</reference>